<dbReference type="Proteomes" id="UP000680020">
    <property type="component" value="Unassembled WGS sequence"/>
</dbReference>
<protein>
    <recommendedName>
        <fullName evidence="3">DUF721 domain-containing protein</fullName>
    </recommendedName>
</protein>
<name>A0AB35BY71_9GAMM</name>
<dbReference type="EMBL" id="JAGIBU010000001">
    <property type="protein sequence ID" value="MBS7824018.1"/>
    <property type="molecule type" value="Genomic_DNA"/>
</dbReference>
<evidence type="ECO:0000313" key="1">
    <source>
        <dbReference type="EMBL" id="MBS7824018.1"/>
    </source>
</evidence>
<evidence type="ECO:0000313" key="2">
    <source>
        <dbReference type="Proteomes" id="UP000680020"/>
    </source>
</evidence>
<sequence length="191" mass="22390">MLSKSKKAAPENEWDYHSIPSIPFSNHRYSADRAVAKIIYSNNLNDQDLKIQLRRARQLAYVEPWFQEFLPKKLKGRLFVASLGKRFWIIGALDPLSMSHFKQYHQKEVRQTLENHLNNISTKAWRLPEFYVQVMPKKSGVEEMTPLRDEPVPQLPVRSNKTLLTKPRIQNRSIEEILASMTKNAEKYTKP</sequence>
<organism evidence="1 2">
    <name type="scientific">Wohlfahrtiimonas chitiniclastica</name>
    <dbReference type="NCBI Taxonomy" id="400946"/>
    <lineage>
        <taxon>Bacteria</taxon>
        <taxon>Pseudomonadati</taxon>
        <taxon>Pseudomonadota</taxon>
        <taxon>Gammaproteobacteria</taxon>
        <taxon>Cardiobacteriales</taxon>
        <taxon>Ignatzschineriaceae</taxon>
        <taxon>Wohlfahrtiimonas</taxon>
    </lineage>
</organism>
<comment type="caution">
    <text evidence="1">The sequence shown here is derived from an EMBL/GenBank/DDBJ whole genome shotgun (WGS) entry which is preliminary data.</text>
</comment>
<reference evidence="1" key="1">
    <citation type="submission" date="2021-03" db="EMBL/GenBank/DDBJ databases">
        <title>Identification and antibiotic profiling of Wohlfahrtiimonas chitiniclastica, an underestimated human pathogen.</title>
        <authorList>
            <person name="Kopf A."/>
            <person name="Bunk B."/>
            <person name="Coldewey S."/>
            <person name="Gunzer F."/>
            <person name="Riedel T."/>
            <person name="Schroettner P."/>
        </authorList>
    </citation>
    <scope>NUCLEOTIDE SEQUENCE</scope>
    <source>
        <strain evidence="1">DSM 100917</strain>
    </source>
</reference>
<accession>A0AB35BY71</accession>
<gene>
    <name evidence="1" type="ORF">J7561_02215</name>
</gene>
<dbReference type="RefSeq" id="WP_018122263.1">
    <property type="nucleotide sequence ID" value="NZ_JAGIBS010000001.1"/>
</dbReference>
<dbReference type="AlphaFoldDB" id="A0AB35BY71"/>
<evidence type="ECO:0008006" key="3">
    <source>
        <dbReference type="Google" id="ProtNLM"/>
    </source>
</evidence>
<proteinExistence type="predicted"/>